<dbReference type="Proteomes" id="UP000309561">
    <property type="component" value="Unassembled WGS sequence"/>
</dbReference>
<dbReference type="OrthoDB" id="9765597at2"/>
<comment type="caution">
    <text evidence="1">The sequence shown here is derived from an EMBL/GenBank/DDBJ whole genome shotgun (WGS) entry which is preliminary data.</text>
</comment>
<sequence length="75" mass="8508">MGREKFSKTQSYAKLETPHSLVHDNIKKAVECVENGTCTKESKNVMSYFSEAEKASNTVIDILDAMLKEERSSRH</sequence>
<proteinExistence type="predicted"/>
<gene>
    <name evidence="1" type="ORF">FCU45_00795</name>
</gene>
<evidence type="ECO:0000313" key="2">
    <source>
        <dbReference type="Proteomes" id="UP000309561"/>
    </source>
</evidence>
<reference evidence="1 2" key="1">
    <citation type="submission" date="2019-04" db="EMBL/GenBank/DDBJ databases">
        <title>Sulfurimonas crateris sp. nov. a facultative anaerobic sulfur-oxidizing chemolithautotrophic bacterium isolated from a terrestrial mud vulcano.</title>
        <authorList>
            <person name="Ratnikova N.M."/>
            <person name="Slobodkin A.I."/>
            <person name="Merkel A.Y."/>
            <person name="Novikov A."/>
            <person name="Bonch-Osmolovskaya E.A."/>
            <person name="Slobodkina G.B."/>
        </authorList>
    </citation>
    <scope>NUCLEOTIDE SEQUENCE [LARGE SCALE GENOMIC DNA]</scope>
    <source>
        <strain evidence="1 2">SN118</strain>
    </source>
</reference>
<evidence type="ECO:0000313" key="1">
    <source>
        <dbReference type="EMBL" id="TKI71303.1"/>
    </source>
</evidence>
<accession>A0A4V5TMC6</accession>
<evidence type="ECO:0008006" key="3">
    <source>
        <dbReference type="Google" id="ProtNLM"/>
    </source>
</evidence>
<name>A0A4V5TMC6_9BACT</name>
<keyword evidence="2" id="KW-1185">Reference proteome</keyword>
<protein>
    <recommendedName>
        <fullName evidence="3">Chemotaxis protein</fullName>
    </recommendedName>
</protein>
<organism evidence="1 2">
    <name type="scientific">Sulfurimonas crateris</name>
    <dbReference type="NCBI Taxonomy" id="2574727"/>
    <lineage>
        <taxon>Bacteria</taxon>
        <taxon>Pseudomonadati</taxon>
        <taxon>Campylobacterota</taxon>
        <taxon>Epsilonproteobacteria</taxon>
        <taxon>Campylobacterales</taxon>
        <taxon>Sulfurimonadaceae</taxon>
        <taxon>Sulfurimonas</taxon>
    </lineage>
</organism>
<dbReference type="EMBL" id="SZPX01000001">
    <property type="protein sequence ID" value="TKI71303.1"/>
    <property type="molecule type" value="Genomic_DNA"/>
</dbReference>
<dbReference type="Gene3D" id="1.20.120.30">
    <property type="entry name" value="Aspartate receptor, ligand-binding domain"/>
    <property type="match status" value="1"/>
</dbReference>
<dbReference type="AlphaFoldDB" id="A0A4V5TMC6"/>